<accession>H0HSD8</accession>
<dbReference type="AlphaFoldDB" id="H0HSD8"/>
<gene>
    <name evidence="2" type="ORF">MAXJ12_15384</name>
</gene>
<dbReference type="Proteomes" id="UP000003250">
    <property type="component" value="Unassembled WGS sequence"/>
</dbReference>
<dbReference type="RefSeq" id="WP_008836698.1">
    <property type="nucleotide sequence ID" value="NZ_AHAM01000125.1"/>
</dbReference>
<dbReference type="InterPro" id="IPR018691">
    <property type="entry name" value="DUF2188"/>
</dbReference>
<proteinExistence type="predicted"/>
<keyword evidence="3" id="KW-1185">Reference proteome</keyword>
<dbReference type="PATRIC" id="fig|1107882.3.peg.2999"/>
<evidence type="ECO:0008006" key="4">
    <source>
        <dbReference type="Google" id="ProtNLM"/>
    </source>
</evidence>
<dbReference type="EMBL" id="AHAM01000125">
    <property type="protein sequence ID" value="EHK56348.1"/>
    <property type="molecule type" value="Genomic_DNA"/>
</dbReference>
<organism evidence="2 3">
    <name type="scientific">Mesorhizobium alhagi CCNWXJ12-2</name>
    <dbReference type="NCBI Taxonomy" id="1107882"/>
    <lineage>
        <taxon>Bacteria</taxon>
        <taxon>Pseudomonadati</taxon>
        <taxon>Pseudomonadota</taxon>
        <taxon>Alphaproteobacteria</taxon>
        <taxon>Hyphomicrobiales</taxon>
        <taxon>Phyllobacteriaceae</taxon>
        <taxon>Allomesorhizobium</taxon>
    </lineage>
</organism>
<evidence type="ECO:0000313" key="3">
    <source>
        <dbReference type="Proteomes" id="UP000003250"/>
    </source>
</evidence>
<evidence type="ECO:0000256" key="1">
    <source>
        <dbReference type="SAM" id="MobiDB-lite"/>
    </source>
</evidence>
<feature type="compositionally biased region" description="Basic and acidic residues" evidence="1">
    <location>
        <begin position="58"/>
        <end position="75"/>
    </location>
</feature>
<reference evidence="2 3" key="1">
    <citation type="journal article" date="2012" name="J. Bacteriol.">
        <title>Draft Genome Sequence of Mesorhizobium alhagi CCNWXJ12-2T, a Novel Salt-Resistant Species Isolated from the Desert of Northwestern China.</title>
        <authorList>
            <person name="Zhou M."/>
            <person name="Chen W."/>
            <person name="Chen H."/>
            <person name="Wei G."/>
        </authorList>
    </citation>
    <scope>NUCLEOTIDE SEQUENCE [LARGE SCALE GENOMIC DNA]</scope>
    <source>
        <strain evidence="2 3">CCNWXJ12-2</strain>
    </source>
</reference>
<sequence>MTRITYEIVEHDGGWAYKLGDVYSETFASRSQAYEAAKAAATEQQLAGRTEGIIYQDEKGEWHEEVVDGRDRPETDVSTGG</sequence>
<feature type="region of interest" description="Disordered" evidence="1">
    <location>
        <begin position="58"/>
        <end position="81"/>
    </location>
</feature>
<dbReference type="Pfam" id="PF09954">
    <property type="entry name" value="DUF2188"/>
    <property type="match status" value="1"/>
</dbReference>
<name>H0HSD8_9HYPH</name>
<protein>
    <recommendedName>
        <fullName evidence="4">DUF2188 domain-containing protein</fullName>
    </recommendedName>
</protein>
<dbReference type="OrthoDB" id="7596641at2"/>
<evidence type="ECO:0000313" key="2">
    <source>
        <dbReference type="EMBL" id="EHK56348.1"/>
    </source>
</evidence>